<dbReference type="InterPro" id="IPR001807">
    <property type="entry name" value="ClC"/>
</dbReference>
<dbReference type="PANTHER" id="PTHR45711:SF6">
    <property type="entry name" value="CHLORIDE CHANNEL PROTEIN"/>
    <property type="match status" value="1"/>
</dbReference>
<organism evidence="13 14">
    <name type="scientific">Eptatretus burgeri</name>
    <name type="common">Inshore hagfish</name>
    <dbReference type="NCBI Taxonomy" id="7764"/>
    <lineage>
        <taxon>Eukaryota</taxon>
        <taxon>Metazoa</taxon>
        <taxon>Chordata</taxon>
        <taxon>Craniata</taxon>
        <taxon>Vertebrata</taxon>
        <taxon>Cyclostomata</taxon>
        <taxon>Myxini</taxon>
        <taxon>Myxiniformes</taxon>
        <taxon>Myxinidae</taxon>
        <taxon>Eptatretinae</taxon>
        <taxon>Eptatretus</taxon>
    </lineage>
</organism>
<dbReference type="Pfam" id="PF00654">
    <property type="entry name" value="Voltage_CLC"/>
    <property type="match status" value="1"/>
</dbReference>
<keyword evidence="6 11" id="KW-0406">Ion transport</keyword>
<evidence type="ECO:0000259" key="12">
    <source>
        <dbReference type="PROSITE" id="PS51371"/>
    </source>
</evidence>
<dbReference type="PANTHER" id="PTHR45711">
    <property type="entry name" value="CHLORIDE CHANNEL PROTEIN"/>
    <property type="match status" value="1"/>
</dbReference>
<keyword evidence="7 10" id="KW-0129">CBS domain</keyword>
<evidence type="ECO:0000313" key="13">
    <source>
        <dbReference type="Ensembl" id="ENSEBUP00000016637.1"/>
    </source>
</evidence>
<proteinExistence type="inferred from homology"/>
<name>A0A8C4WWU8_EPTBU</name>
<dbReference type="Gene3D" id="1.10.3080.10">
    <property type="entry name" value="Clc chloride channel"/>
    <property type="match status" value="1"/>
</dbReference>
<dbReference type="GO" id="GO:0005769">
    <property type="term" value="C:early endosome"/>
    <property type="evidence" value="ECO:0007669"/>
    <property type="project" value="TreeGrafter"/>
</dbReference>
<dbReference type="Gene3D" id="3.10.580.10">
    <property type="entry name" value="CBS-domain"/>
    <property type="match status" value="1"/>
</dbReference>
<dbReference type="GO" id="GO:0010008">
    <property type="term" value="C:endosome membrane"/>
    <property type="evidence" value="ECO:0007669"/>
    <property type="project" value="UniProtKB-SubCell"/>
</dbReference>
<keyword evidence="2 11" id="KW-0813">Transport</keyword>
<dbReference type="SUPFAM" id="SSF54631">
    <property type="entry name" value="CBS-domain pair"/>
    <property type="match status" value="1"/>
</dbReference>
<dbReference type="SMART" id="SM00116">
    <property type="entry name" value="CBS"/>
    <property type="match status" value="2"/>
</dbReference>
<evidence type="ECO:0000256" key="9">
    <source>
        <dbReference type="ARBA" id="ARBA00023214"/>
    </source>
</evidence>
<keyword evidence="4" id="KW-0967">Endosome</keyword>
<comment type="caution">
    <text evidence="11">Lacks conserved residue(s) required for the propagation of feature annotation.</text>
</comment>
<evidence type="ECO:0000256" key="3">
    <source>
        <dbReference type="ARBA" id="ARBA00022692"/>
    </source>
</evidence>
<dbReference type="AlphaFoldDB" id="A0A8C4WWU8"/>
<keyword evidence="3 11" id="KW-0812">Transmembrane</keyword>
<reference evidence="13" key="2">
    <citation type="submission" date="2025-09" db="UniProtKB">
        <authorList>
            <consortium name="Ensembl"/>
        </authorList>
    </citation>
    <scope>IDENTIFICATION</scope>
</reference>
<evidence type="ECO:0000256" key="7">
    <source>
        <dbReference type="ARBA" id="ARBA00023122"/>
    </source>
</evidence>
<feature type="transmembrane region" description="Helical" evidence="11">
    <location>
        <begin position="325"/>
        <end position="342"/>
    </location>
</feature>
<evidence type="ECO:0000256" key="6">
    <source>
        <dbReference type="ARBA" id="ARBA00023065"/>
    </source>
</evidence>
<keyword evidence="14" id="KW-1185">Reference proteome</keyword>
<keyword evidence="8 11" id="KW-0472">Membrane</keyword>
<evidence type="ECO:0000256" key="11">
    <source>
        <dbReference type="RuleBase" id="RU361221"/>
    </source>
</evidence>
<dbReference type="InterPro" id="IPR014743">
    <property type="entry name" value="Cl-channel_core"/>
</dbReference>
<dbReference type="CDD" id="cd04591">
    <property type="entry name" value="CBS_pair_voltage-gated_CLC_euk_bac"/>
    <property type="match status" value="1"/>
</dbReference>
<dbReference type="SUPFAM" id="SSF81340">
    <property type="entry name" value="Clc chloride channel"/>
    <property type="match status" value="1"/>
</dbReference>
<comment type="similarity">
    <text evidence="11">Belongs to the chloride channel (TC 2.A.49) family.</text>
</comment>
<feature type="domain" description="CBS" evidence="12">
    <location>
        <begin position="783"/>
        <end position="842"/>
    </location>
</feature>
<protein>
    <recommendedName>
        <fullName evidence="11">Chloride channel protein</fullName>
    </recommendedName>
</protein>
<feature type="transmembrane region" description="Helical" evidence="11">
    <location>
        <begin position="363"/>
        <end position="382"/>
    </location>
</feature>
<keyword evidence="9 11" id="KW-0868">Chloride</keyword>
<dbReference type="GeneTree" id="ENSGT00940000153763"/>
<dbReference type="PROSITE" id="PS51371">
    <property type="entry name" value="CBS"/>
    <property type="match status" value="1"/>
</dbReference>
<evidence type="ECO:0000256" key="5">
    <source>
        <dbReference type="ARBA" id="ARBA00022989"/>
    </source>
</evidence>
<comment type="subcellular location">
    <subcellularLocation>
        <location evidence="1">Endosome membrane</location>
        <topology evidence="1">Multi-pass membrane protein</topology>
    </subcellularLocation>
    <subcellularLocation>
        <location evidence="11">Membrane</location>
        <topology evidence="11">Multi-pass membrane protein</topology>
    </subcellularLocation>
</comment>
<feature type="transmembrane region" description="Helical" evidence="11">
    <location>
        <begin position="289"/>
        <end position="313"/>
    </location>
</feature>
<dbReference type="GO" id="GO:0005886">
    <property type="term" value="C:plasma membrane"/>
    <property type="evidence" value="ECO:0007669"/>
    <property type="project" value="TreeGrafter"/>
</dbReference>
<evidence type="ECO:0000256" key="2">
    <source>
        <dbReference type="ARBA" id="ARBA00022448"/>
    </source>
</evidence>
<dbReference type="GO" id="GO:0005247">
    <property type="term" value="F:voltage-gated chloride channel activity"/>
    <property type="evidence" value="ECO:0007669"/>
    <property type="project" value="TreeGrafter"/>
</dbReference>
<dbReference type="GO" id="GO:0005794">
    <property type="term" value="C:Golgi apparatus"/>
    <property type="evidence" value="ECO:0007669"/>
    <property type="project" value="TreeGrafter"/>
</dbReference>
<sequence length="846" mass="91377">MAKFIPRRLGNFLRLRIHGMSQDSGATLAPMSVLASNARAPLTGATRADTQDDSVPGIGHYQDFETIDWVREKSRDRQRQRWLRRQRLESAWGMLLSVLDSCTGWLILTLTGMAAGALAGFIAIASDWLSDVKEGLCISAFWHNREQCCWDSNQTTFQARHTCPLWRNWADFVIGQPEGPGSYILNYVMYVGVAVMFSGLAVMLVRSFAPYACSSGMPEIKTILGGFVIREYLGAWTLLVKAVTLVLAVSSGLSLGKEGPLVHVACCCGHVFASLFPKFRNNDAQQRQLLSAAVAAGVSVAFGAPMGGVLFSLEEVSSYFPPRTLWRAFYVALVAAFILRAINPFGDARLVLFYVSERGTWRLPELAAFVALGAFGGIWGVIFTRANIAWCRCRKNTRLGHYPVTEVVIVTLITAAVSYPNPFMRGGSAQLVSELFTDCGPLRASPLCDYLPVDNNSTNVTTTIMPAMLSSHVTPGNGISGMSAASTFTTVMAKTIPPTVPPTNEHRAGPGVYSAIGQLALALVFKMATTIITFGIKVPTGLFMPSMAVGAVAGRLLGIWVEQLSVSHPRMLPFSKWCAPGADCIAPGLYAIVGAAACLGGVTRMTVSLVVIMFELTGGLEYIVPLMAAIMTSKWVADAFGREGIYDAHIRLNSYPFLSNKDPPPLPCLAGDMMQQTPGRSNSSSLVTLVQEGLTLQDVQDIVSNSRHNGFPIVVAPESALIVGFVLKRHLNLAIENARHHQEGVGPHTTLSFSLHPPWAAGATANGNAENGAANVLKLQSIVDFSPVTVTDETSMDIVVEVFCKLGIRHTLVTHNGQLLGIITKKDILRYLAHSSCHEPPSDIFS</sequence>
<dbReference type="CDD" id="cd03684">
    <property type="entry name" value="ClC_3_like"/>
    <property type="match status" value="1"/>
</dbReference>
<evidence type="ECO:0000313" key="14">
    <source>
        <dbReference type="Proteomes" id="UP000694388"/>
    </source>
</evidence>
<evidence type="ECO:0000256" key="4">
    <source>
        <dbReference type="ARBA" id="ARBA00022753"/>
    </source>
</evidence>
<evidence type="ECO:0000256" key="10">
    <source>
        <dbReference type="PROSITE-ProRule" id="PRU00703"/>
    </source>
</evidence>
<dbReference type="PRINTS" id="PR00762">
    <property type="entry name" value="CLCHANNEL"/>
</dbReference>
<dbReference type="InterPro" id="IPR000644">
    <property type="entry name" value="CBS_dom"/>
</dbReference>
<accession>A0A8C4WWU8</accession>
<dbReference type="Ensembl" id="ENSEBUT00000017213.1">
    <property type="protein sequence ID" value="ENSEBUP00000016637.1"/>
    <property type="gene ID" value="ENSEBUG00000010423.1"/>
</dbReference>
<reference evidence="13" key="1">
    <citation type="submission" date="2025-08" db="UniProtKB">
        <authorList>
            <consortium name="Ensembl"/>
        </authorList>
    </citation>
    <scope>IDENTIFICATION</scope>
</reference>
<feature type="transmembrane region" description="Helical" evidence="11">
    <location>
        <begin position="91"/>
        <end position="124"/>
    </location>
</feature>
<feature type="transmembrane region" description="Helical" evidence="11">
    <location>
        <begin position="233"/>
        <end position="255"/>
    </location>
</feature>
<dbReference type="Gene3D" id="3.10.580.20">
    <property type="match status" value="1"/>
</dbReference>
<keyword evidence="5 11" id="KW-1133">Transmembrane helix</keyword>
<feature type="transmembrane region" description="Helical" evidence="11">
    <location>
        <begin position="187"/>
        <end position="212"/>
    </location>
</feature>
<evidence type="ECO:0000256" key="8">
    <source>
        <dbReference type="ARBA" id="ARBA00023136"/>
    </source>
</evidence>
<dbReference type="InterPro" id="IPR046342">
    <property type="entry name" value="CBS_dom_sf"/>
</dbReference>
<dbReference type="Pfam" id="PF00571">
    <property type="entry name" value="CBS"/>
    <property type="match status" value="1"/>
</dbReference>
<dbReference type="Proteomes" id="UP000694388">
    <property type="component" value="Unplaced"/>
</dbReference>
<feature type="transmembrane region" description="Helical" evidence="11">
    <location>
        <begin position="512"/>
        <end position="536"/>
    </location>
</feature>
<evidence type="ECO:0000256" key="1">
    <source>
        <dbReference type="ARBA" id="ARBA00004337"/>
    </source>
</evidence>
<dbReference type="GO" id="GO:0008021">
    <property type="term" value="C:synaptic vesicle"/>
    <property type="evidence" value="ECO:0007669"/>
    <property type="project" value="TreeGrafter"/>
</dbReference>